<protein>
    <submittedName>
        <fullName evidence="2">BNR repeat protein</fullName>
    </submittedName>
</protein>
<dbReference type="PANTHER" id="PTHR43752:SF2">
    <property type="entry name" value="BNR_ASP-BOX REPEAT FAMILY PROTEIN"/>
    <property type="match status" value="1"/>
</dbReference>
<gene>
    <name evidence="2" type="ORF">LX87_04620</name>
</gene>
<dbReference type="CDD" id="cd15482">
    <property type="entry name" value="Sialidase_non-viral"/>
    <property type="match status" value="1"/>
</dbReference>
<feature type="domain" description="Sialidase" evidence="1">
    <location>
        <begin position="135"/>
        <end position="391"/>
    </location>
</feature>
<evidence type="ECO:0000313" key="3">
    <source>
        <dbReference type="Proteomes" id="UP000248790"/>
    </source>
</evidence>
<dbReference type="PANTHER" id="PTHR43752">
    <property type="entry name" value="BNR/ASP-BOX REPEAT FAMILY PROTEIN"/>
    <property type="match status" value="1"/>
</dbReference>
<proteinExistence type="predicted"/>
<organism evidence="2 3">
    <name type="scientific">Larkinella arboricola</name>
    <dbReference type="NCBI Taxonomy" id="643671"/>
    <lineage>
        <taxon>Bacteria</taxon>
        <taxon>Pseudomonadati</taxon>
        <taxon>Bacteroidota</taxon>
        <taxon>Cytophagia</taxon>
        <taxon>Cytophagales</taxon>
        <taxon>Spirosomataceae</taxon>
        <taxon>Larkinella</taxon>
    </lineage>
</organism>
<dbReference type="EMBL" id="QLMC01000006">
    <property type="protein sequence ID" value="RAJ93108.1"/>
    <property type="molecule type" value="Genomic_DNA"/>
</dbReference>
<dbReference type="AlphaFoldDB" id="A0A327WPG5"/>
<dbReference type="RefSeq" id="WP_111630642.1">
    <property type="nucleotide sequence ID" value="NZ_QLMC01000006.1"/>
</dbReference>
<dbReference type="Gene3D" id="2.120.10.10">
    <property type="match status" value="1"/>
</dbReference>
<dbReference type="SUPFAM" id="SSF50939">
    <property type="entry name" value="Sialidases"/>
    <property type="match status" value="1"/>
</dbReference>
<sequence>MKLFCLNPSPVLTHYNPLIRLSACWAIALLGIVSVPGFSQQKRSDTESFGMRLRQLPTAKSAVYEPVYVASAPSNEATMIRRQNGNLSIFYINRPGEADKLLSISSADGIQWTEPVVEFALPGQAYYANRVLEDSQGVLHAIFHLWATGQNGYRGRHLDVWYCQKSPSATTWSQPRKILDGYVGSMRSFLQLRNGRMLMTFARANPERMEKPVSGQTDYGWNDVVALYSDDNGQHWKPSGSTVRVAIDNSMPVRYGGVEPNVIELADSRLWMLIRTNKGRLYESYSTDQGQTWSPAQPTRFISSDSPAELLRLSDQRLLLFFNSNQRWDNPHSYAAGGREVLHAAISRDDGKTWTGFREVLTMPSTQSARNAKSDRGTAYASAAETTDGNVALVAGQGEARSIVLFNPNWLDQTKAADNFANGLHQWTLYDADEFCQLTPLSPKQKVLQLTGSEAIWNFPALASGGIKMDLKIPQNPTSVSLTLTDHFSISSDSLAAQHGVVSFVVPPTVQTKTGKMAVEIRWDCKAGNALLYVNNRLIDQTSLRRKPDFGVNYLRIGPTKTGDVSSKLFLQSVSVIPNKETN</sequence>
<keyword evidence="3" id="KW-1185">Reference proteome</keyword>
<comment type="caution">
    <text evidence="2">The sequence shown here is derived from an EMBL/GenBank/DDBJ whole genome shotgun (WGS) entry which is preliminary data.</text>
</comment>
<dbReference type="InterPro" id="IPR036278">
    <property type="entry name" value="Sialidase_sf"/>
</dbReference>
<dbReference type="OrthoDB" id="7294637at2"/>
<name>A0A327WPG5_LARAB</name>
<dbReference type="Pfam" id="PF13088">
    <property type="entry name" value="BNR_2"/>
    <property type="match status" value="1"/>
</dbReference>
<reference evidence="2 3" key="1">
    <citation type="submission" date="2018-06" db="EMBL/GenBank/DDBJ databases">
        <title>Genomic Encyclopedia of Archaeal and Bacterial Type Strains, Phase II (KMG-II): from individual species to whole genera.</title>
        <authorList>
            <person name="Goeker M."/>
        </authorList>
    </citation>
    <scope>NUCLEOTIDE SEQUENCE [LARGE SCALE GENOMIC DNA]</scope>
    <source>
        <strain evidence="2 3">DSM 21851</strain>
    </source>
</reference>
<accession>A0A327WPG5</accession>
<evidence type="ECO:0000313" key="2">
    <source>
        <dbReference type="EMBL" id="RAJ93108.1"/>
    </source>
</evidence>
<dbReference type="InterPro" id="IPR011040">
    <property type="entry name" value="Sialidase"/>
</dbReference>
<dbReference type="Proteomes" id="UP000248790">
    <property type="component" value="Unassembled WGS sequence"/>
</dbReference>
<evidence type="ECO:0000259" key="1">
    <source>
        <dbReference type="Pfam" id="PF13088"/>
    </source>
</evidence>